<feature type="transmembrane region" description="Helical" evidence="6">
    <location>
        <begin position="290"/>
        <end position="312"/>
    </location>
</feature>
<dbReference type="KEGG" id="bja:bll6424"/>
<dbReference type="InterPro" id="IPR036259">
    <property type="entry name" value="MFS_trans_sf"/>
</dbReference>
<keyword evidence="5 6" id="KW-0472">Membrane</keyword>
<feature type="transmembrane region" description="Helical" evidence="6">
    <location>
        <begin position="103"/>
        <end position="121"/>
    </location>
</feature>
<dbReference type="EMBL" id="BA000040">
    <property type="protein sequence ID" value="BAC51689.1"/>
    <property type="molecule type" value="Genomic_DNA"/>
</dbReference>
<dbReference type="HOGENOM" id="CLU_058583_0_0_5"/>
<feature type="transmembrane region" description="Helical" evidence="6">
    <location>
        <begin position="264"/>
        <end position="284"/>
    </location>
</feature>
<feature type="transmembrane region" description="Helical" evidence="6">
    <location>
        <begin position="350"/>
        <end position="370"/>
    </location>
</feature>
<proteinExistence type="predicted"/>
<keyword evidence="2" id="KW-1003">Cell membrane</keyword>
<name>Q89GC1_BRADU</name>
<comment type="subcellular location">
    <subcellularLocation>
        <location evidence="1">Cell membrane</location>
        <topology evidence="1">Multi-pass membrane protein</topology>
    </subcellularLocation>
</comment>
<evidence type="ECO:0000313" key="7">
    <source>
        <dbReference type="EMBL" id="BAC51689.1"/>
    </source>
</evidence>
<keyword evidence="4 6" id="KW-1133">Transmembrane helix</keyword>
<feature type="transmembrane region" description="Helical" evidence="6">
    <location>
        <begin position="47"/>
        <end position="66"/>
    </location>
</feature>
<dbReference type="PATRIC" id="fig|224911.5.peg.6564"/>
<dbReference type="Pfam" id="PF07690">
    <property type="entry name" value="MFS_1"/>
    <property type="match status" value="1"/>
</dbReference>
<dbReference type="InParanoid" id="Q89GC1"/>
<evidence type="ECO:0000256" key="4">
    <source>
        <dbReference type="ARBA" id="ARBA00022989"/>
    </source>
</evidence>
<evidence type="ECO:0000256" key="3">
    <source>
        <dbReference type="ARBA" id="ARBA00022692"/>
    </source>
</evidence>
<feature type="transmembrane region" description="Helical" evidence="6">
    <location>
        <begin position="133"/>
        <end position="151"/>
    </location>
</feature>
<dbReference type="Proteomes" id="UP000002526">
    <property type="component" value="Chromosome"/>
</dbReference>
<feature type="transmembrane region" description="Helical" evidence="6">
    <location>
        <begin position="200"/>
        <end position="222"/>
    </location>
</feature>
<dbReference type="GO" id="GO:0022857">
    <property type="term" value="F:transmembrane transporter activity"/>
    <property type="evidence" value="ECO:0007669"/>
    <property type="project" value="InterPro"/>
</dbReference>
<feature type="transmembrane region" description="Helical" evidence="6">
    <location>
        <begin position="78"/>
        <end position="97"/>
    </location>
</feature>
<keyword evidence="8" id="KW-1185">Reference proteome</keyword>
<accession>Q89GC1</accession>
<evidence type="ECO:0000256" key="6">
    <source>
        <dbReference type="SAM" id="Phobius"/>
    </source>
</evidence>
<dbReference type="eggNOG" id="COG2814">
    <property type="taxonomic scope" value="Bacteria"/>
</dbReference>
<feature type="transmembrane region" description="Helical" evidence="6">
    <location>
        <begin position="163"/>
        <end position="188"/>
    </location>
</feature>
<dbReference type="Gene3D" id="1.20.1250.20">
    <property type="entry name" value="MFS general substrate transporter like domains"/>
    <property type="match status" value="1"/>
</dbReference>
<dbReference type="SUPFAM" id="SSF103473">
    <property type="entry name" value="MFS general substrate transporter"/>
    <property type="match status" value="1"/>
</dbReference>
<dbReference type="PANTHER" id="PTHR43124:SF10">
    <property type="entry name" value="PURINE EFFLUX PUMP PBUE"/>
    <property type="match status" value="1"/>
</dbReference>
<feature type="transmembrane region" description="Helical" evidence="6">
    <location>
        <begin position="234"/>
        <end position="252"/>
    </location>
</feature>
<gene>
    <name evidence="7" type="ordered locus">bll6424</name>
</gene>
<evidence type="ECO:0000256" key="2">
    <source>
        <dbReference type="ARBA" id="ARBA00022475"/>
    </source>
</evidence>
<sequence>MGMQSTTESWSGRLPLMMAHCAGMVDLVALPVWVGALIAQYKFSPQQAGGLATLFLIGAVLSSLFFAPRFNRMNARLAVIGGFALAALAFFAAAWVADFPTLAVLHALAGAAAACGLSFTHGTIARSGNPHRLFAIVGMALGVFAIVFLGATPNLIAAFGGHALFAVFSAVMAAAAIVAAISFPAAVVRDESLIADVSHLPRAVWFGVAGVSCMALTQAMMFSFIERIGIDRGFGTEAITGVLIALGLVNLLPAPLAAVLERKVSARTVVLAGPVCQAVIAVAITFGSGFVVYAIPTALFAAVMIFTHTFAFGLLSRLDPTARALAGTPAMLMIGAAVGPILGGTLVQSFGYQALGLGAIAISSVAVLLFSRVFATSAGVAGPQSLEVA</sequence>
<dbReference type="OrthoDB" id="8229750at2"/>
<reference evidence="8" key="1">
    <citation type="journal article" date="2002" name="DNA Res.">
        <title>Complete genomic sequence of nitrogen-fixing symbiotic bacterium Bradyrhizobium japonicum USDA110.</title>
        <authorList>
            <person name="Kaneko T."/>
            <person name="Nakamura Y."/>
            <person name="Sato S."/>
            <person name="Minamisawa K."/>
            <person name="Uchiumi T."/>
            <person name="Sasamoto S."/>
            <person name="Watanabe A."/>
            <person name="Idesawa K."/>
            <person name="Iriguchi M."/>
            <person name="Kawashima K."/>
            <person name="Kohara M."/>
            <person name="Matsumoto M."/>
            <person name="Shimpo S."/>
            <person name="Tsuruoka H."/>
            <person name="Wada T."/>
            <person name="Yamada M."/>
            <person name="Tabata S."/>
        </authorList>
    </citation>
    <scope>NUCLEOTIDE SEQUENCE [LARGE SCALE GENOMIC DNA]</scope>
    <source>
        <strain evidence="8">JCM 10833 / BCRC 13528 / IAM 13628 / NBRC 14792 / USDA 110</strain>
    </source>
</reference>
<feature type="transmembrane region" description="Helical" evidence="6">
    <location>
        <begin position="324"/>
        <end position="344"/>
    </location>
</feature>
<dbReference type="STRING" id="224911.AAV28_29675"/>
<dbReference type="EnsemblBacteria" id="BAC51689">
    <property type="protein sequence ID" value="BAC51689"/>
    <property type="gene ID" value="BAC51689"/>
</dbReference>
<dbReference type="PANTHER" id="PTHR43124">
    <property type="entry name" value="PURINE EFFLUX PUMP PBUE"/>
    <property type="match status" value="1"/>
</dbReference>
<dbReference type="AlphaFoldDB" id="Q89GC1"/>
<keyword evidence="3 6" id="KW-0812">Transmembrane</keyword>
<dbReference type="InterPro" id="IPR050189">
    <property type="entry name" value="MFS_Efflux_Transporters"/>
</dbReference>
<evidence type="ECO:0000256" key="1">
    <source>
        <dbReference type="ARBA" id="ARBA00004651"/>
    </source>
</evidence>
<dbReference type="GO" id="GO:0005886">
    <property type="term" value="C:plasma membrane"/>
    <property type="evidence" value="ECO:0007669"/>
    <property type="project" value="UniProtKB-SubCell"/>
</dbReference>
<dbReference type="InterPro" id="IPR011701">
    <property type="entry name" value="MFS"/>
</dbReference>
<evidence type="ECO:0000313" key="8">
    <source>
        <dbReference type="Proteomes" id="UP000002526"/>
    </source>
</evidence>
<evidence type="ECO:0000256" key="5">
    <source>
        <dbReference type="ARBA" id="ARBA00023136"/>
    </source>
</evidence>
<organism evidence="7 8">
    <name type="scientific">Bradyrhizobium diazoefficiens (strain JCM 10833 / BCRC 13528 / IAM 13628 / NBRC 14792 / USDA 110)</name>
    <dbReference type="NCBI Taxonomy" id="224911"/>
    <lineage>
        <taxon>Bacteria</taxon>
        <taxon>Pseudomonadati</taxon>
        <taxon>Pseudomonadota</taxon>
        <taxon>Alphaproteobacteria</taxon>
        <taxon>Hyphomicrobiales</taxon>
        <taxon>Nitrobacteraceae</taxon>
        <taxon>Bradyrhizobium</taxon>
    </lineage>
</organism>
<protein>
    <submittedName>
        <fullName evidence="7">Bll6424 protein</fullName>
    </submittedName>
</protein>
<feature type="transmembrane region" description="Helical" evidence="6">
    <location>
        <begin position="21"/>
        <end position="41"/>
    </location>
</feature>